<feature type="transmembrane region" description="Helical" evidence="1">
    <location>
        <begin position="345"/>
        <end position="376"/>
    </location>
</feature>
<evidence type="ECO:0000313" key="3">
    <source>
        <dbReference type="Proteomes" id="UP000095645"/>
    </source>
</evidence>
<protein>
    <recommendedName>
        <fullName evidence="4">Chlor_Arch_YYY domain</fullName>
    </recommendedName>
</protein>
<keyword evidence="1" id="KW-0812">Transmembrane</keyword>
<evidence type="ECO:0000313" key="2">
    <source>
        <dbReference type="EMBL" id="CUO32961.1"/>
    </source>
</evidence>
<feature type="transmembrane region" description="Helical" evidence="1">
    <location>
        <begin position="382"/>
        <end position="406"/>
    </location>
</feature>
<sequence>MLGIIYLLLAGMLGCEASKMLTGEGRSVSGINRIWLMLPASFGVGTLLLTWMVYIISWFFSVVGKAENPLLYGNIIGMTGAAVIMILLSVQKYRKQGSYRIWNIDKTQDKRRLKKEILLFGLLTVFITYMMFYVFYIKDGILYSGLTVYGDYAPHTAMMRSFSAGNNFPTQYPHYGGADVKYHFMFQFLTGNLEYLGMRIDFAYNIVSTLSLVGFLMLLYQLALRITGKMCCGVLALFLFFFRSGMAFFRFVWEHIQAGNLVETLEENTSFIGYTVNENWGLWNFNVYLNQRHLVFGLLMVTLALYLFMDWLEAGTAHEEKGILWIKNRIFSKEGWKSRNLDQALLMGMFLGLCAFWNGAAVIGGLLILCGFAIFSDGKVDYAVMAGVSIFFSWLQSKIFIVGSAMSPQIYLGFLAEDKTVPGVVKYLFWMSGVFFLGLVLMVWFMRRRERAILVSFLFPVIFAFVLLMTPDINVNHKYIMISYAFLTIFWAWAVCSLWKGRNGQSGIQKTMGKILAIVLVISLSVTGIYDFVVIIKGNGPGRRVTVNMNSELTQWLEENLEKNDLLLTPEYSMNEVTMSGAMLYCGWPYYAWSAGYDTNYRAAQAVTIYTTSDSETLKKTVQQEKITYILFEEGSEFEQQECREETIAAAYEKVYETQDGRIRIYKTTE</sequence>
<feature type="transmembrane region" description="Helical" evidence="1">
    <location>
        <begin position="71"/>
        <end position="90"/>
    </location>
</feature>
<dbReference type="RefSeq" id="WP_055058391.1">
    <property type="nucleotide sequence ID" value="NZ_CYZP01000023.1"/>
</dbReference>
<proteinExistence type="predicted"/>
<feature type="transmembrane region" description="Helical" evidence="1">
    <location>
        <begin position="232"/>
        <end position="253"/>
    </location>
</feature>
<accession>A0A174E5A3</accession>
<gene>
    <name evidence="2" type="ORF">ERS852476_02541</name>
</gene>
<evidence type="ECO:0000256" key="1">
    <source>
        <dbReference type="SAM" id="Phobius"/>
    </source>
</evidence>
<feature type="transmembrane region" description="Helical" evidence="1">
    <location>
        <begin position="6"/>
        <end position="22"/>
    </location>
</feature>
<keyword evidence="1" id="KW-0472">Membrane</keyword>
<name>A0A174E5A3_9FIRM</name>
<reference evidence="2 3" key="1">
    <citation type="submission" date="2015-09" db="EMBL/GenBank/DDBJ databases">
        <authorList>
            <consortium name="Pathogen Informatics"/>
        </authorList>
    </citation>
    <scope>NUCLEOTIDE SEQUENCE [LARGE SCALE GENOMIC DNA]</scope>
    <source>
        <strain evidence="2 3">2789STDY5834861</strain>
    </source>
</reference>
<feature type="transmembrane region" description="Helical" evidence="1">
    <location>
        <begin position="452"/>
        <end position="469"/>
    </location>
</feature>
<keyword evidence="1" id="KW-1133">Transmembrane helix</keyword>
<feature type="transmembrane region" description="Helical" evidence="1">
    <location>
        <begin position="117"/>
        <end position="136"/>
    </location>
</feature>
<feature type="transmembrane region" description="Helical" evidence="1">
    <location>
        <begin position="34"/>
        <end position="59"/>
    </location>
</feature>
<feature type="transmembrane region" description="Helical" evidence="1">
    <location>
        <begin position="481"/>
        <end position="500"/>
    </location>
</feature>
<feature type="transmembrane region" description="Helical" evidence="1">
    <location>
        <begin position="515"/>
        <end position="536"/>
    </location>
</feature>
<organism evidence="2 3">
    <name type="scientific">Blautia obeum</name>
    <dbReference type="NCBI Taxonomy" id="40520"/>
    <lineage>
        <taxon>Bacteria</taxon>
        <taxon>Bacillati</taxon>
        <taxon>Bacillota</taxon>
        <taxon>Clostridia</taxon>
        <taxon>Lachnospirales</taxon>
        <taxon>Lachnospiraceae</taxon>
        <taxon>Blautia</taxon>
    </lineage>
</organism>
<feature type="transmembrane region" description="Helical" evidence="1">
    <location>
        <begin position="427"/>
        <end position="446"/>
    </location>
</feature>
<dbReference type="Proteomes" id="UP000095645">
    <property type="component" value="Unassembled WGS sequence"/>
</dbReference>
<dbReference type="AlphaFoldDB" id="A0A174E5A3"/>
<evidence type="ECO:0008006" key="4">
    <source>
        <dbReference type="Google" id="ProtNLM"/>
    </source>
</evidence>
<dbReference type="EMBL" id="CYZP01000023">
    <property type="protein sequence ID" value="CUO32961.1"/>
    <property type="molecule type" value="Genomic_DNA"/>
</dbReference>
<feature type="transmembrane region" description="Helical" evidence="1">
    <location>
        <begin position="202"/>
        <end position="220"/>
    </location>
</feature>
<feature type="transmembrane region" description="Helical" evidence="1">
    <location>
        <begin position="293"/>
        <end position="312"/>
    </location>
</feature>